<evidence type="ECO:0000313" key="2">
    <source>
        <dbReference type="Proteomes" id="UP000092651"/>
    </source>
</evidence>
<comment type="caution">
    <text evidence="1">The sequence shown here is derived from an EMBL/GenBank/DDBJ whole genome shotgun (WGS) entry which is preliminary data.</text>
</comment>
<proteinExistence type="predicted"/>
<protein>
    <submittedName>
        <fullName evidence="1">Uncharacterized protein</fullName>
    </submittedName>
</protein>
<gene>
    <name evidence="1" type="ORF">BBI01_09315</name>
</gene>
<accession>A0A1B8ZL38</accession>
<dbReference type="AlphaFoldDB" id="A0A1B8ZL38"/>
<dbReference type="EMBL" id="MAYH01000023">
    <property type="protein sequence ID" value="OCA72322.1"/>
    <property type="molecule type" value="Genomic_DNA"/>
</dbReference>
<evidence type="ECO:0000313" key="1">
    <source>
        <dbReference type="EMBL" id="OCA72322.1"/>
    </source>
</evidence>
<reference evidence="1 2" key="1">
    <citation type="submission" date="2016-07" db="EMBL/GenBank/DDBJ databases">
        <authorList>
            <person name="Jeong J.-J."/>
            <person name="Kim D.W."/>
            <person name="Sang M.K."/>
            <person name="Choi I.-G."/>
            <person name="Kim K.D."/>
        </authorList>
    </citation>
    <scope>NUCLEOTIDE SEQUENCE [LARGE SCALE GENOMIC DNA]</scope>
    <source>
        <strain evidence="1 2">UTM-3</strain>
    </source>
</reference>
<sequence>MFCTSLQAQEEPEEKKTSESAFWKHILISESMETAEKKEKPAQFMLTFPKNAPSSWLINLGLGYKWDSSETGISKIMLEYHKNTLTEKKQDNLQVGYGMVEKLTPNANSALYINADGRYVYDAVGTKNSLTSTVLFSWYKRGEEGLNLNTETKFNKGKRELLLTLYGGTQIQGIFNAKDKDAKGFIIRPLYILGAQYQFMNDSGKPFIRLSLDYTGRVDAVNTSEYKEDYTDLFKAGADIFIVNEPVNISIGGSFNYGSDPMKGLAEQQFWLVSLNIGKKK</sequence>
<keyword evidence="2" id="KW-1185">Reference proteome</keyword>
<dbReference type="Proteomes" id="UP000092651">
    <property type="component" value="Unassembled WGS sequence"/>
</dbReference>
<organism evidence="1 2">
    <name type="scientific">Chryseobacterium artocarpi</name>
    <dbReference type="NCBI Taxonomy" id="1414727"/>
    <lineage>
        <taxon>Bacteria</taxon>
        <taxon>Pseudomonadati</taxon>
        <taxon>Bacteroidota</taxon>
        <taxon>Flavobacteriia</taxon>
        <taxon>Flavobacteriales</taxon>
        <taxon>Weeksellaceae</taxon>
        <taxon>Chryseobacterium group</taxon>
        <taxon>Chryseobacterium</taxon>
    </lineage>
</organism>
<name>A0A1B8ZL38_9FLAO</name>